<proteinExistence type="predicted"/>
<evidence type="ECO:0000259" key="1">
    <source>
        <dbReference type="Pfam" id="PF02932"/>
    </source>
</evidence>
<sequence>MFMVASSVVSTVLILNYHHRSAETHEMSPMVKSLFLQWLPWLLRMHRPGEKITRKTILMNNKMRELELKVREEERSSKSLLANVLDIDDDFRAHTLPHRSASQAGLN</sequence>
<protein>
    <recommendedName>
        <fullName evidence="1">Neurotransmitter-gated ion-channel transmembrane domain-containing protein</fullName>
    </recommendedName>
</protein>
<dbReference type="Proteomes" id="UP001497623">
    <property type="component" value="Unassembled WGS sequence"/>
</dbReference>
<dbReference type="InterPro" id="IPR038050">
    <property type="entry name" value="Neuro_actylchol_rec"/>
</dbReference>
<reference evidence="2 3" key="1">
    <citation type="submission" date="2024-05" db="EMBL/GenBank/DDBJ databases">
        <authorList>
            <person name="Wallberg A."/>
        </authorList>
    </citation>
    <scope>NUCLEOTIDE SEQUENCE [LARGE SCALE GENOMIC DNA]</scope>
</reference>
<accession>A0AAV2PYA3</accession>
<dbReference type="SUPFAM" id="SSF90112">
    <property type="entry name" value="Neurotransmitter-gated ion-channel transmembrane pore"/>
    <property type="match status" value="1"/>
</dbReference>
<dbReference type="GO" id="GO:0016020">
    <property type="term" value="C:membrane"/>
    <property type="evidence" value="ECO:0007669"/>
    <property type="project" value="InterPro"/>
</dbReference>
<comment type="caution">
    <text evidence="2">The sequence shown here is derived from an EMBL/GenBank/DDBJ whole genome shotgun (WGS) entry which is preliminary data.</text>
</comment>
<dbReference type="EMBL" id="CAXKWB010001939">
    <property type="protein sequence ID" value="CAL4065879.1"/>
    <property type="molecule type" value="Genomic_DNA"/>
</dbReference>
<evidence type="ECO:0000313" key="3">
    <source>
        <dbReference type="Proteomes" id="UP001497623"/>
    </source>
</evidence>
<name>A0AAV2PYA3_MEGNR</name>
<organism evidence="2 3">
    <name type="scientific">Meganyctiphanes norvegica</name>
    <name type="common">Northern krill</name>
    <name type="synonym">Thysanopoda norvegica</name>
    <dbReference type="NCBI Taxonomy" id="48144"/>
    <lineage>
        <taxon>Eukaryota</taxon>
        <taxon>Metazoa</taxon>
        <taxon>Ecdysozoa</taxon>
        <taxon>Arthropoda</taxon>
        <taxon>Crustacea</taxon>
        <taxon>Multicrustacea</taxon>
        <taxon>Malacostraca</taxon>
        <taxon>Eumalacostraca</taxon>
        <taxon>Eucarida</taxon>
        <taxon>Euphausiacea</taxon>
        <taxon>Euphausiidae</taxon>
        <taxon>Meganyctiphanes</taxon>
    </lineage>
</organism>
<gene>
    <name evidence="2" type="ORF">MNOR_LOCUS5126</name>
</gene>
<dbReference type="InterPro" id="IPR036719">
    <property type="entry name" value="Neuro-gated_channel_TM_sf"/>
</dbReference>
<dbReference type="AlphaFoldDB" id="A0AAV2PYA3"/>
<keyword evidence="3" id="KW-1185">Reference proteome</keyword>
<dbReference type="Gene3D" id="1.20.58.390">
    <property type="entry name" value="Neurotransmitter-gated ion-channel transmembrane domain"/>
    <property type="match status" value="1"/>
</dbReference>
<dbReference type="Pfam" id="PF02932">
    <property type="entry name" value="Neur_chan_memb"/>
    <property type="match status" value="1"/>
</dbReference>
<evidence type="ECO:0000313" key="2">
    <source>
        <dbReference type="EMBL" id="CAL4065879.1"/>
    </source>
</evidence>
<feature type="non-terminal residue" evidence="2">
    <location>
        <position position="107"/>
    </location>
</feature>
<feature type="domain" description="Neurotransmitter-gated ion-channel transmembrane" evidence="1">
    <location>
        <begin position="1"/>
        <end position="74"/>
    </location>
</feature>
<dbReference type="InterPro" id="IPR006029">
    <property type="entry name" value="Neurotrans-gated_channel_TM"/>
</dbReference>
<dbReference type="GO" id="GO:0006811">
    <property type="term" value="P:monoatomic ion transport"/>
    <property type="evidence" value="ECO:0007669"/>
    <property type="project" value="InterPro"/>
</dbReference>